<sequence length="159" mass="16785">MRNTLLTRGGAAAFGLLLISGCSPTTLARRTINPPGISPLVPAYSVAIRSGSQVFVSGMTGIKPGTQDIIEGGVEIQTRQTLENIRTALQSAGASMADVGECTVFLTDMRDYAAMNGVYTEYFRVDPPARATVAVTALPRPAARVEIKCSAQIRSPETP</sequence>
<dbReference type="KEGG" id="ggr:HKW67_17130"/>
<dbReference type="PANTHER" id="PTHR11803:SF58">
    <property type="entry name" value="PROTEIN HMF1-RELATED"/>
    <property type="match status" value="1"/>
</dbReference>
<organism evidence="3 4">
    <name type="scientific">Gemmatimonas groenlandica</name>
    <dbReference type="NCBI Taxonomy" id="2732249"/>
    <lineage>
        <taxon>Bacteria</taxon>
        <taxon>Pseudomonadati</taxon>
        <taxon>Gemmatimonadota</taxon>
        <taxon>Gemmatimonadia</taxon>
        <taxon>Gemmatimonadales</taxon>
        <taxon>Gemmatimonadaceae</taxon>
        <taxon>Gemmatimonas</taxon>
    </lineage>
</organism>
<feature type="signal peptide" evidence="2">
    <location>
        <begin position="1"/>
        <end position="28"/>
    </location>
</feature>
<dbReference type="SUPFAM" id="SSF55298">
    <property type="entry name" value="YjgF-like"/>
    <property type="match status" value="1"/>
</dbReference>
<dbReference type="AlphaFoldDB" id="A0A6M4ISQ6"/>
<evidence type="ECO:0000256" key="1">
    <source>
        <dbReference type="ARBA" id="ARBA00010552"/>
    </source>
</evidence>
<dbReference type="GO" id="GO:0005829">
    <property type="term" value="C:cytosol"/>
    <property type="evidence" value="ECO:0007669"/>
    <property type="project" value="TreeGrafter"/>
</dbReference>
<gene>
    <name evidence="3" type="ORF">HKW67_17130</name>
</gene>
<reference evidence="3 4" key="1">
    <citation type="submission" date="2020-05" db="EMBL/GenBank/DDBJ databases">
        <title>Complete genome sequence of Gemmatimonas greenlandica TET16.</title>
        <authorList>
            <person name="Zeng Y."/>
        </authorList>
    </citation>
    <scope>NUCLEOTIDE SEQUENCE [LARGE SCALE GENOMIC DNA]</scope>
    <source>
        <strain evidence="3 4">TET16</strain>
    </source>
</reference>
<dbReference type="Gene3D" id="3.30.1330.40">
    <property type="entry name" value="RutC-like"/>
    <property type="match status" value="1"/>
</dbReference>
<evidence type="ECO:0000313" key="3">
    <source>
        <dbReference type="EMBL" id="QJR37118.1"/>
    </source>
</evidence>
<dbReference type="InterPro" id="IPR006175">
    <property type="entry name" value="YjgF/YER057c/UK114"/>
</dbReference>
<dbReference type="PROSITE" id="PS51257">
    <property type="entry name" value="PROKAR_LIPOPROTEIN"/>
    <property type="match status" value="1"/>
</dbReference>
<dbReference type="Proteomes" id="UP000500938">
    <property type="component" value="Chromosome"/>
</dbReference>
<dbReference type="GO" id="GO:0019239">
    <property type="term" value="F:deaminase activity"/>
    <property type="evidence" value="ECO:0007669"/>
    <property type="project" value="TreeGrafter"/>
</dbReference>
<dbReference type="RefSeq" id="WP_171226551.1">
    <property type="nucleotide sequence ID" value="NZ_CP053085.1"/>
</dbReference>
<keyword evidence="4" id="KW-1185">Reference proteome</keyword>
<dbReference type="EMBL" id="CP053085">
    <property type="protein sequence ID" value="QJR37118.1"/>
    <property type="molecule type" value="Genomic_DNA"/>
</dbReference>
<comment type="similarity">
    <text evidence="1">Belongs to the RutC family.</text>
</comment>
<dbReference type="CDD" id="cd00448">
    <property type="entry name" value="YjgF_YER057c_UK114_family"/>
    <property type="match status" value="1"/>
</dbReference>
<evidence type="ECO:0000256" key="2">
    <source>
        <dbReference type="SAM" id="SignalP"/>
    </source>
</evidence>
<protein>
    <submittedName>
        <fullName evidence="3">RidA family protein</fullName>
    </submittedName>
</protein>
<dbReference type="Pfam" id="PF01042">
    <property type="entry name" value="Ribonuc_L-PSP"/>
    <property type="match status" value="1"/>
</dbReference>
<evidence type="ECO:0000313" key="4">
    <source>
        <dbReference type="Proteomes" id="UP000500938"/>
    </source>
</evidence>
<proteinExistence type="inferred from homology"/>
<accession>A0A6M4ISQ6</accession>
<name>A0A6M4ISQ6_9BACT</name>
<keyword evidence="2" id="KW-0732">Signal</keyword>
<dbReference type="FunFam" id="3.30.1330.40:FF:000001">
    <property type="entry name" value="L-PSP family endoribonuclease"/>
    <property type="match status" value="1"/>
</dbReference>
<dbReference type="PANTHER" id="PTHR11803">
    <property type="entry name" value="2-IMINOBUTANOATE/2-IMINOPROPANOATE DEAMINASE RIDA"/>
    <property type="match status" value="1"/>
</dbReference>
<dbReference type="InterPro" id="IPR035959">
    <property type="entry name" value="RutC-like_sf"/>
</dbReference>
<feature type="chain" id="PRO_5027030492" evidence="2">
    <location>
        <begin position="29"/>
        <end position="159"/>
    </location>
</feature>